<organism evidence="1 2">
    <name type="scientific">Panicum virgatum</name>
    <name type="common">Blackwell switchgrass</name>
    <dbReference type="NCBI Taxonomy" id="38727"/>
    <lineage>
        <taxon>Eukaryota</taxon>
        <taxon>Viridiplantae</taxon>
        <taxon>Streptophyta</taxon>
        <taxon>Embryophyta</taxon>
        <taxon>Tracheophyta</taxon>
        <taxon>Spermatophyta</taxon>
        <taxon>Magnoliopsida</taxon>
        <taxon>Liliopsida</taxon>
        <taxon>Poales</taxon>
        <taxon>Poaceae</taxon>
        <taxon>PACMAD clade</taxon>
        <taxon>Panicoideae</taxon>
        <taxon>Panicodae</taxon>
        <taxon>Paniceae</taxon>
        <taxon>Panicinae</taxon>
        <taxon>Panicum</taxon>
        <taxon>Panicum sect. Hiantes</taxon>
    </lineage>
</organism>
<gene>
    <name evidence="1" type="ORF">PVAP13_9KG292913</name>
</gene>
<name>A0A8T0NPE7_PANVG</name>
<accession>A0A8T0NPE7</accession>
<dbReference type="AlphaFoldDB" id="A0A8T0NPE7"/>
<dbReference type="EMBL" id="CM029053">
    <property type="protein sequence ID" value="KAG2549066.1"/>
    <property type="molecule type" value="Genomic_DNA"/>
</dbReference>
<reference evidence="1" key="1">
    <citation type="submission" date="2020-05" db="EMBL/GenBank/DDBJ databases">
        <title>WGS assembly of Panicum virgatum.</title>
        <authorList>
            <person name="Lovell J.T."/>
            <person name="Jenkins J."/>
            <person name="Shu S."/>
            <person name="Juenger T.E."/>
            <person name="Schmutz J."/>
        </authorList>
    </citation>
    <scope>NUCLEOTIDE SEQUENCE</scope>
    <source>
        <strain evidence="1">AP13</strain>
    </source>
</reference>
<evidence type="ECO:0000313" key="1">
    <source>
        <dbReference type="EMBL" id="KAG2549066.1"/>
    </source>
</evidence>
<protein>
    <submittedName>
        <fullName evidence="1">Uncharacterized protein</fullName>
    </submittedName>
</protein>
<evidence type="ECO:0000313" key="2">
    <source>
        <dbReference type="Proteomes" id="UP000823388"/>
    </source>
</evidence>
<comment type="caution">
    <text evidence="1">The sequence shown here is derived from an EMBL/GenBank/DDBJ whole genome shotgun (WGS) entry which is preliminary data.</text>
</comment>
<dbReference type="Proteomes" id="UP000823388">
    <property type="component" value="Chromosome 9K"/>
</dbReference>
<proteinExistence type="predicted"/>
<keyword evidence="2" id="KW-1185">Reference proteome</keyword>
<sequence>MIEALLPNSISLADHIECVMKVHVYHLTLGAIAIHNLKITMDHGG</sequence>